<evidence type="ECO:0000256" key="1">
    <source>
        <dbReference type="SAM" id="MobiDB-lite"/>
    </source>
</evidence>
<feature type="region of interest" description="Disordered" evidence="1">
    <location>
        <begin position="57"/>
        <end position="114"/>
    </location>
</feature>
<evidence type="ECO:0000313" key="3">
    <source>
        <dbReference type="Proteomes" id="UP000298663"/>
    </source>
</evidence>
<sequence length="114" mass="12680">MNKEGQMGVDSNQSFQSDAISTVTPLFFTVIPACFWVRLTCMPFHIAVCGEMFAESTGANQVSENPREGGSQRSKEGREDYKNGGYNEVLEDDGRLKEGFPSFKDSNDRQVAEQ</sequence>
<comment type="caution">
    <text evidence="2">The sequence shown here is derived from an EMBL/GenBank/DDBJ whole genome shotgun (WGS) entry which is preliminary data.</text>
</comment>
<gene>
    <name evidence="2" type="ORF">L596_025038</name>
</gene>
<feature type="compositionally biased region" description="Basic and acidic residues" evidence="1">
    <location>
        <begin position="105"/>
        <end position="114"/>
    </location>
</feature>
<name>A0A4U5M6P0_STECR</name>
<evidence type="ECO:0000313" key="2">
    <source>
        <dbReference type="EMBL" id="TKR64524.1"/>
    </source>
</evidence>
<organism evidence="2 3">
    <name type="scientific">Steinernema carpocapsae</name>
    <name type="common">Entomopathogenic nematode</name>
    <dbReference type="NCBI Taxonomy" id="34508"/>
    <lineage>
        <taxon>Eukaryota</taxon>
        <taxon>Metazoa</taxon>
        <taxon>Ecdysozoa</taxon>
        <taxon>Nematoda</taxon>
        <taxon>Chromadorea</taxon>
        <taxon>Rhabditida</taxon>
        <taxon>Tylenchina</taxon>
        <taxon>Panagrolaimomorpha</taxon>
        <taxon>Strongyloidoidea</taxon>
        <taxon>Steinernematidae</taxon>
        <taxon>Steinernema</taxon>
    </lineage>
</organism>
<protein>
    <submittedName>
        <fullName evidence="2">Uncharacterized protein</fullName>
    </submittedName>
</protein>
<accession>A0A4U5M6P0</accession>
<reference evidence="2 3" key="2">
    <citation type="journal article" date="2019" name="G3 (Bethesda)">
        <title>Hybrid Assembly of the Genome of the Entomopathogenic Nematode Steinernema carpocapsae Identifies the X-Chromosome.</title>
        <authorList>
            <person name="Serra L."/>
            <person name="Macchietto M."/>
            <person name="Macias-Munoz A."/>
            <person name="McGill C.J."/>
            <person name="Rodriguez I.M."/>
            <person name="Rodriguez B."/>
            <person name="Murad R."/>
            <person name="Mortazavi A."/>
        </authorList>
    </citation>
    <scope>NUCLEOTIDE SEQUENCE [LARGE SCALE GENOMIC DNA]</scope>
    <source>
        <strain evidence="2 3">ALL</strain>
    </source>
</reference>
<feature type="compositionally biased region" description="Basic and acidic residues" evidence="1">
    <location>
        <begin position="73"/>
        <end position="82"/>
    </location>
</feature>
<dbReference type="EMBL" id="AZBU02000009">
    <property type="protein sequence ID" value="TKR64524.1"/>
    <property type="molecule type" value="Genomic_DNA"/>
</dbReference>
<reference evidence="2 3" key="1">
    <citation type="journal article" date="2015" name="Genome Biol.">
        <title>Comparative genomics of Steinernema reveals deeply conserved gene regulatory networks.</title>
        <authorList>
            <person name="Dillman A.R."/>
            <person name="Macchietto M."/>
            <person name="Porter C.F."/>
            <person name="Rogers A."/>
            <person name="Williams B."/>
            <person name="Antoshechkin I."/>
            <person name="Lee M.M."/>
            <person name="Goodwin Z."/>
            <person name="Lu X."/>
            <person name="Lewis E.E."/>
            <person name="Goodrich-Blair H."/>
            <person name="Stock S.P."/>
            <person name="Adams B.J."/>
            <person name="Sternberg P.W."/>
            <person name="Mortazavi A."/>
        </authorList>
    </citation>
    <scope>NUCLEOTIDE SEQUENCE [LARGE SCALE GENOMIC DNA]</scope>
    <source>
        <strain evidence="2 3">ALL</strain>
    </source>
</reference>
<keyword evidence="3" id="KW-1185">Reference proteome</keyword>
<dbReference type="Proteomes" id="UP000298663">
    <property type="component" value="Unassembled WGS sequence"/>
</dbReference>
<dbReference type="AlphaFoldDB" id="A0A4U5M6P0"/>
<proteinExistence type="predicted"/>